<dbReference type="Proteomes" id="UP000320762">
    <property type="component" value="Unassembled WGS sequence"/>
</dbReference>
<keyword evidence="3" id="KW-1185">Reference proteome</keyword>
<accession>A0A550CEG0</accession>
<protein>
    <submittedName>
        <fullName evidence="2">Uncharacterized protein</fullName>
    </submittedName>
</protein>
<name>A0A550CEG0_9AGAR</name>
<dbReference type="AlphaFoldDB" id="A0A550CEG0"/>
<evidence type="ECO:0000256" key="1">
    <source>
        <dbReference type="SAM" id="MobiDB-lite"/>
    </source>
</evidence>
<feature type="region of interest" description="Disordered" evidence="1">
    <location>
        <begin position="1"/>
        <end position="68"/>
    </location>
</feature>
<feature type="compositionally biased region" description="Polar residues" evidence="1">
    <location>
        <begin position="20"/>
        <end position="30"/>
    </location>
</feature>
<evidence type="ECO:0000313" key="2">
    <source>
        <dbReference type="EMBL" id="TRM63189.1"/>
    </source>
</evidence>
<dbReference type="EMBL" id="VDMD01000010">
    <property type="protein sequence ID" value="TRM63189.1"/>
    <property type="molecule type" value="Genomic_DNA"/>
</dbReference>
<organism evidence="2 3">
    <name type="scientific">Schizophyllum amplum</name>
    <dbReference type="NCBI Taxonomy" id="97359"/>
    <lineage>
        <taxon>Eukaryota</taxon>
        <taxon>Fungi</taxon>
        <taxon>Dikarya</taxon>
        <taxon>Basidiomycota</taxon>
        <taxon>Agaricomycotina</taxon>
        <taxon>Agaricomycetes</taxon>
        <taxon>Agaricomycetidae</taxon>
        <taxon>Agaricales</taxon>
        <taxon>Schizophyllaceae</taxon>
        <taxon>Schizophyllum</taxon>
    </lineage>
</organism>
<sequence>MASPFIPPREKAQAGGATANGHSATSNGGENPTADDQGKNQSNHATRSGNKDDEDKDHSARRARTLEEYRPLFRALGVPPECMEQFADVGSLPQSGEEKLYVMQLMLLRFFSSWSE</sequence>
<comment type="caution">
    <text evidence="2">The sequence shown here is derived from an EMBL/GenBank/DDBJ whole genome shotgun (WGS) entry which is preliminary data.</text>
</comment>
<feature type="compositionally biased region" description="Basic and acidic residues" evidence="1">
    <location>
        <begin position="49"/>
        <end position="68"/>
    </location>
</feature>
<gene>
    <name evidence="2" type="ORF">BD626DRAFT_537120</name>
</gene>
<proteinExistence type="predicted"/>
<evidence type="ECO:0000313" key="3">
    <source>
        <dbReference type="Proteomes" id="UP000320762"/>
    </source>
</evidence>
<reference evidence="2 3" key="1">
    <citation type="journal article" date="2019" name="New Phytol.">
        <title>Comparative genomics reveals unique wood-decay strategies and fruiting body development in the Schizophyllaceae.</title>
        <authorList>
            <person name="Almasi E."/>
            <person name="Sahu N."/>
            <person name="Krizsan K."/>
            <person name="Balint B."/>
            <person name="Kovacs G.M."/>
            <person name="Kiss B."/>
            <person name="Cseklye J."/>
            <person name="Drula E."/>
            <person name="Henrissat B."/>
            <person name="Nagy I."/>
            <person name="Chovatia M."/>
            <person name="Adam C."/>
            <person name="LaButti K."/>
            <person name="Lipzen A."/>
            <person name="Riley R."/>
            <person name="Grigoriev I.V."/>
            <person name="Nagy L.G."/>
        </authorList>
    </citation>
    <scope>NUCLEOTIDE SEQUENCE [LARGE SCALE GENOMIC DNA]</scope>
    <source>
        <strain evidence="2 3">NL-1724</strain>
    </source>
</reference>
<feature type="compositionally biased region" description="Polar residues" evidence="1">
    <location>
        <begin position="39"/>
        <end position="48"/>
    </location>
</feature>